<reference evidence="2 3" key="1">
    <citation type="submission" date="2019-11" db="EMBL/GenBank/DDBJ databases">
        <title>Draft Genome Sequence of Plant Growth-Promoting Rhizosphere-Associated Bacteria.</title>
        <authorList>
            <person name="Vasilyev I.Y."/>
            <person name="Radchenko V."/>
            <person name="Ilnitskaya E.V."/>
        </authorList>
    </citation>
    <scope>NUCLEOTIDE SEQUENCE [LARGE SCALE GENOMIC DNA]</scope>
    <source>
        <strain evidence="2 3">VRA_MhP_f</strain>
    </source>
</reference>
<gene>
    <name evidence="2" type="ORF">GKC49_06910</name>
</gene>
<feature type="domain" description="Glycosyl hydrolase family 32 C-terminal" evidence="1">
    <location>
        <begin position="16"/>
        <end position="47"/>
    </location>
</feature>
<dbReference type="Gene3D" id="2.60.120.560">
    <property type="entry name" value="Exo-inulinase, domain 1"/>
    <property type="match status" value="1"/>
</dbReference>
<accession>A0A7X2MKP7</accession>
<evidence type="ECO:0000259" key="1">
    <source>
        <dbReference type="Pfam" id="PF08244"/>
    </source>
</evidence>
<dbReference type="InterPro" id="IPR013189">
    <property type="entry name" value="Glyco_hydro_32_C"/>
</dbReference>
<dbReference type="Proteomes" id="UP000461948">
    <property type="component" value="Unassembled WGS sequence"/>
</dbReference>
<dbReference type="GO" id="GO:0016787">
    <property type="term" value="F:hydrolase activity"/>
    <property type="evidence" value="ECO:0007669"/>
    <property type="project" value="UniProtKB-KW"/>
</dbReference>
<dbReference type="Pfam" id="PF08244">
    <property type="entry name" value="Glyco_hydro_32C"/>
    <property type="match status" value="1"/>
</dbReference>
<name>A0A7X2MKP7_ENTAG</name>
<dbReference type="EMBL" id="WKLC01000207">
    <property type="protein sequence ID" value="MSE14875.1"/>
    <property type="molecule type" value="Genomic_DNA"/>
</dbReference>
<evidence type="ECO:0000313" key="3">
    <source>
        <dbReference type="Proteomes" id="UP000461948"/>
    </source>
</evidence>
<protein>
    <submittedName>
        <fullName evidence="2">Glycosyl hydrolase family 32</fullName>
    </submittedName>
</protein>
<proteinExistence type="predicted"/>
<dbReference type="SUPFAM" id="SSF49899">
    <property type="entry name" value="Concanavalin A-like lectins/glucanases"/>
    <property type="match status" value="1"/>
</dbReference>
<sequence>LVSGQWTYRYWTGAARRLQILCDHSSVEIFINDGEGVMSSRYFPDHPAMLTLRGRAELQARYWSLRRCMVE</sequence>
<keyword evidence="2" id="KW-0378">Hydrolase</keyword>
<dbReference type="AlphaFoldDB" id="A0A7X2MKP7"/>
<dbReference type="InterPro" id="IPR013320">
    <property type="entry name" value="ConA-like_dom_sf"/>
</dbReference>
<comment type="caution">
    <text evidence="2">The sequence shown here is derived from an EMBL/GenBank/DDBJ whole genome shotgun (WGS) entry which is preliminary data.</text>
</comment>
<organism evidence="2 3">
    <name type="scientific">Enterobacter agglomerans</name>
    <name type="common">Erwinia herbicola</name>
    <name type="synonym">Pantoea agglomerans</name>
    <dbReference type="NCBI Taxonomy" id="549"/>
    <lineage>
        <taxon>Bacteria</taxon>
        <taxon>Pseudomonadati</taxon>
        <taxon>Pseudomonadota</taxon>
        <taxon>Gammaproteobacteria</taxon>
        <taxon>Enterobacterales</taxon>
        <taxon>Erwiniaceae</taxon>
        <taxon>Pantoea</taxon>
        <taxon>Pantoea agglomerans group</taxon>
    </lineage>
</organism>
<evidence type="ECO:0000313" key="2">
    <source>
        <dbReference type="EMBL" id="MSE14875.1"/>
    </source>
</evidence>
<feature type="non-terminal residue" evidence="2">
    <location>
        <position position="1"/>
    </location>
</feature>